<feature type="region of interest" description="Disordered" evidence="1">
    <location>
        <begin position="70"/>
        <end position="92"/>
    </location>
</feature>
<keyword evidence="3" id="KW-1185">Reference proteome</keyword>
<evidence type="ECO:0000313" key="3">
    <source>
        <dbReference type="Proteomes" id="UP001165060"/>
    </source>
</evidence>
<name>A0ABQ6MVS0_9STRA</name>
<organism evidence="2 3">
    <name type="scientific">Tetraparma gracilis</name>
    <dbReference type="NCBI Taxonomy" id="2962635"/>
    <lineage>
        <taxon>Eukaryota</taxon>
        <taxon>Sar</taxon>
        <taxon>Stramenopiles</taxon>
        <taxon>Ochrophyta</taxon>
        <taxon>Bolidophyceae</taxon>
        <taxon>Parmales</taxon>
        <taxon>Triparmaceae</taxon>
        <taxon>Tetraparma</taxon>
    </lineage>
</organism>
<evidence type="ECO:0000313" key="2">
    <source>
        <dbReference type="EMBL" id="GMI34459.1"/>
    </source>
</evidence>
<dbReference type="Proteomes" id="UP001165060">
    <property type="component" value="Unassembled WGS sequence"/>
</dbReference>
<sequence>GDYLLNGEGRQDEPRKKKVMKSIEKMEAMQSKMEEAGGVGTKGDIDLESMIKAMSAELGALETGMLKSKGVDEKGKGVTGRKKGRGKEKERDALIDDISNQVATRLKAMWT</sequence>
<dbReference type="EMBL" id="BRYB01000640">
    <property type="protein sequence ID" value="GMI34459.1"/>
    <property type="molecule type" value="Genomic_DNA"/>
</dbReference>
<reference evidence="2 3" key="1">
    <citation type="journal article" date="2023" name="Commun. Biol.">
        <title>Genome analysis of Parmales, the sister group of diatoms, reveals the evolutionary specialization of diatoms from phago-mixotrophs to photoautotrophs.</title>
        <authorList>
            <person name="Ban H."/>
            <person name="Sato S."/>
            <person name="Yoshikawa S."/>
            <person name="Yamada K."/>
            <person name="Nakamura Y."/>
            <person name="Ichinomiya M."/>
            <person name="Sato N."/>
            <person name="Blanc-Mathieu R."/>
            <person name="Endo H."/>
            <person name="Kuwata A."/>
            <person name="Ogata H."/>
        </authorList>
    </citation>
    <scope>NUCLEOTIDE SEQUENCE [LARGE SCALE GENOMIC DNA]</scope>
</reference>
<evidence type="ECO:0000256" key="1">
    <source>
        <dbReference type="SAM" id="MobiDB-lite"/>
    </source>
</evidence>
<feature type="compositionally biased region" description="Basic and acidic residues" evidence="1">
    <location>
        <begin position="9"/>
        <end position="21"/>
    </location>
</feature>
<gene>
    <name evidence="2" type="ORF">TeGR_g3722</name>
</gene>
<proteinExistence type="predicted"/>
<feature type="non-terminal residue" evidence="2">
    <location>
        <position position="1"/>
    </location>
</feature>
<accession>A0ABQ6MVS0</accession>
<protein>
    <submittedName>
        <fullName evidence="2">Uncharacterized protein</fullName>
    </submittedName>
</protein>
<comment type="caution">
    <text evidence="2">The sequence shown here is derived from an EMBL/GenBank/DDBJ whole genome shotgun (WGS) entry which is preliminary data.</text>
</comment>
<feature type="region of interest" description="Disordered" evidence="1">
    <location>
        <begin position="1"/>
        <end position="21"/>
    </location>
</feature>